<dbReference type="CDD" id="cd00657">
    <property type="entry name" value="Ferritin_like"/>
    <property type="match status" value="1"/>
</dbReference>
<dbReference type="EMBL" id="CP036289">
    <property type="protein sequence ID" value="QDU74741.1"/>
    <property type="molecule type" value="Genomic_DNA"/>
</dbReference>
<dbReference type="Proteomes" id="UP000318626">
    <property type="component" value="Chromosome"/>
</dbReference>
<protein>
    <submittedName>
        <fullName evidence="4">Ferritin-like domain protein</fullName>
    </submittedName>
</protein>
<gene>
    <name evidence="4" type="ORF">Pan97_17540</name>
</gene>
<dbReference type="GO" id="GO:0008199">
    <property type="term" value="F:ferric iron binding"/>
    <property type="evidence" value="ECO:0007669"/>
    <property type="project" value="InterPro"/>
</dbReference>
<dbReference type="OrthoDB" id="5508922at2"/>
<keyword evidence="1" id="KW-0409">Iron storage</keyword>
<dbReference type="InterPro" id="IPR008331">
    <property type="entry name" value="Ferritin_DPS_dom"/>
</dbReference>
<dbReference type="InterPro" id="IPR009040">
    <property type="entry name" value="Ferritin-like_diiron"/>
</dbReference>
<dbReference type="AlphaFoldDB" id="A0A518C6A4"/>
<evidence type="ECO:0000259" key="3">
    <source>
        <dbReference type="PROSITE" id="PS50905"/>
    </source>
</evidence>
<evidence type="ECO:0000313" key="5">
    <source>
        <dbReference type="Proteomes" id="UP000318626"/>
    </source>
</evidence>
<proteinExistence type="predicted"/>
<accession>A0A518C6A4</accession>
<feature type="domain" description="Ferritin-like diiron" evidence="3">
    <location>
        <begin position="1"/>
        <end position="141"/>
    </location>
</feature>
<dbReference type="GO" id="GO:0004322">
    <property type="term" value="F:ferroxidase activity"/>
    <property type="evidence" value="ECO:0007669"/>
    <property type="project" value="TreeGrafter"/>
</dbReference>
<evidence type="ECO:0000256" key="1">
    <source>
        <dbReference type="ARBA" id="ARBA00022434"/>
    </source>
</evidence>
<dbReference type="KEGG" id="bvo:Pan97_17540"/>
<keyword evidence="2" id="KW-0408">Iron</keyword>
<reference evidence="5" key="1">
    <citation type="submission" date="2019-02" db="EMBL/GenBank/DDBJ databases">
        <title>Deep-cultivation of Planctomycetes and their phenomic and genomic characterization uncovers novel biology.</title>
        <authorList>
            <person name="Wiegand S."/>
            <person name="Jogler M."/>
            <person name="Boedeker C."/>
            <person name="Pinto D."/>
            <person name="Vollmers J."/>
            <person name="Rivas-Marin E."/>
            <person name="Kohn T."/>
            <person name="Peeters S.H."/>
            <person name="Heuer A."/>
            <person name="Rast P."/>
            <person name="Oberbeckmann S."/>
            <person name="Bunk B."/>
            <person name="Jeske O."/>
            <person name="Meyerdierks A."/>
            <person name="Storesund J.E."/>
            <person name="Kallscheuer N."/>
            <person name="Luecker S."/>
            <person name="Lage O.M."/>
            <person name="Pohl T."/>
            <person name="Merkel B.J."/>
            <person name="Hornburger P."/>
            <person name="Mueller R.-W."/>
            <person name="Bruemmer F."/>
            <person name="Labrenz M."/>
            <person name="Spormann A.M."/>
            <person name="Op den Camp H."/>
            <person name="Overmann J."/>
            <person name="Amann R."/>
            <person name="Jetten M.S.M."/>
            <person name="Mascher T."/>
            <person name="Medema M.H."/>
            <person name="Devos D.P."/>
            <person name="Kaster A.-K."/>
            <person name="Ovreas L."/>
            <person name="Rohde M."/>
            <person name="Galperin M.Y."/>
            <person name="Jogler C."/>
        </authorList>
    </citation>
    <scope>NUCLEOTIDE SEQUENCE [LARGE SCALE GENOMIC DNA]</scope>
    <source>
        <strain evidence="5">Pan97</strain>
    </source>
</reference>
<dbReference type="PANTHER" id="PTHR30295:SF0">
    <property type="entry name" value="BACTERIOFERRITIN"/>
    <property type="match status" value="1"/>
</dbReference>
<dbReference type="GO" id="GO:0020037">
    <property type="term" value="F:heme binding"/>
    <property type="evidence" value="ECO:0007669"/>
    <property type="project" value="TreeGrafter"/>
</dbReference>
<evidence type="ECO:0000256" key="2">
    <source>
        <dbReference type="ARBA" id="ARBA00023004"/>
    </source>
</evidence>
<dbReference type="InterPro" id="IPR009078">
    <property type="entry name" value="Ferritin-like_SF"/>
</dbReference>
<dbReference type="Pfam" id="PF00210">
    <property type="entry name" value="Ferritin"/>
    <property type="match status" value="1"/>
</dbReference>
<dbReference type="RefSeq" id="WP_144971671.1">
    <property type="nucleotide sequence ID" value="NZ_CP036289.1"/>
</dbReference>
<sequence length="152" mass="16692">MDQAVIDKLNEILKHEWTGVAQYSQAGFVVSGLWREVYSEMFLDAAKESFGHAKIIGQKISALGGVPTIERNQVKQTDDLYEMLTNGLAFESKAVELYQEVLSMVDGKNRPLVVLLEEILLEEQEGVDEFTMILKDPSVAAQAKGGSASKAG</sequence>
<dbReference type="SUPFAM" id="SSF47240">
    <property type="entry name" value="Ferritin-like"/>
    <property type="match status" value="1"/>
</dbReference>
<name>A0A518C6A4_9BACT</name>
<dbReference type="PROSITE" id="PS50905">
    <property type="entry name" value="FERRITIN_LIKE"/>
    <property type="match status" value="1"/>
</dbReference>
<evidence type="ECO:0000313" key="4">
    <source>
        <dbReference type="EMBL" id="QDU74741.1"/>
    </source>
</evidence>
<dbReference type="PANTHER" id="PTHR30295">
    <property type="entry name" value="BACTERIOFERRITIN"/>
    <property type="match status" value="1"/>
</dbReference>
<dbReference type="GO" id="GO:0005829">
    <property type="term" value="C:cytosol"/>
    <property type="evidence" value="ECO:0007669"/>
    <property type="project" value="TreeGrafter"/>
</dbReference>
<dbReference type="InterPro" id="IPR012347">
    <property type="entry name" value="Ferritin-like"/>
</dbReference>
<keyword evidence="5" id="KW-1185">Reference proteome</keyword>
<organism evidence="4 5">
    <name type="scientific">Bremerella volcania</name>
    <dbReference type="NCBI Taxonomy" id="2527984"/>
    <lineage>
        <taxon>Bacteria</taxon>
        <taxon>Pseudomonadati</taxon>
        <taxon>Planctomycetota</taxon>
        <taxon>Planctomycetia</taxon>
        <taxon>Pirellulales</taxon>
        <taxon>Pirellulaceae</taxon>
        <taxon>Bremerella</taxon>
    </lineage>
</organism>
<dbReference type="Gene3D" id="1.20.1260.10">
    <property type="match status" value="1"/>
</dbReference>
<dbReference type="GO" id="GO:0006879">
    <property type="term" value="P:intracellular iron ion homeostasis"/>
    <property type="evidence" value="ECO:0007669"/>
    <property type="project" value="UniProtKB-KW"/>
</dbReference>